<proteinExistence type="predicted"/>
<dbReference type="EMBL" id="QUNF01000015">
    <property type="protein sequence ID" value="REG84533.1"/>
    <property type="molecule type" value="Genomic_DNA"/>
</dbReference>
<keyword evidence="2" id="KW-1185">Reference proteome</keyword>
<evidence type="ECO:0000313" key="1">
    <source>
        <dbReference type="EMBL" id="REG84533.1"/>
    </source>
</evidence>
<reference evidence="1 2" key="1">
    <citation type="submission" date="2018-08" db="EMBL/GenBank/DDBJ databases">
        <title>Genomic Encyclopedia of Archaeal and Bacterial Type Strains, Phase II (KMG-II): from individual species to whole genera.</title>
        <authorList>
            <person name="Goeker M."/>
        </authorList>
    </citation>
    <scope>NUCLEOTIDE SEQUENCE [LARGE SCALE GENOMIC DNA]</scope>
    <source>
        <strain evidence="1 2">DSM 15986</strain>
    </source>
</reference>
<organism evidence="1 2">
    <name type="scientific">Algoriphagus antarcticus</name>
    <dbReference type="NCBI Taxonomy" id="238540"/>
    <lineage>
        <taxon>Bacteria</taxon>
        <taxon>Pseudomonadati</taxon>
        <taxon>Bacteroidota</taxon>
        <taxon>Cytophagia</taxon>
        <taxon>Cytophagales</taxon>
        <taxon>Cyclobacteriaceae</taxon>
        <taxon>Algoriphagus</taxon>
    </lineage>
</organism>
<evidence type="ECO:0000313" key="2">
    <source>
        <dbReference type="Proteomes" id="UP000256405"/>
    </source>
</evidence>
<protein>
    <submittedName>
        <fullName evidence="1">Uncharacterized protein</fullName>
    </submittedName>
</protein>
<dbReference type="Proteomes" id="UP000256405">
    <property type="component" value="Unassembled WGS sequence"/>
</dbReference>
<sequence>MNQEAQNLHFSRNVPPILEQVQSYFNSLRVTAAEAEVFYFYYQGMDWYNEMGSATRDWIMAADDWVWHKGKHKLFEGGEKRLYTCKYCGTNNTSLANLTSMDCYRHPSGSNKGKHAPAL</sequence>
<dbReference type="RefSeq" id="WP_116116531.1">
    <property type="nucleotide sequence ID" value="NZ_MSSW01000025.1"/>
</dbReference>
<name>A0A3E0DPB1_9BACT</name>
<dbReference type="OrthoDB" id="1442826at2"/>
<comment type="caution">
    <text evidence="1">The sequence shown here is derived from an EMBL/GenBank/DDBJ whole genome shotgun (WGS) entry which is preliminary data.</text>
</comment>
<gene>
    <name evidence="1" type="ORF">C8N25_115113</name>
</gene>
<dbReference type="AlphaFoldDB" id="A0A3E0DPB1"/>
<accession>A0A3E0DPB1</accession>